<name>A0A8D8NUV3_CULPI</name>
<accession>A0A8D8NUV3</accession>
<dbReference type="EMBL" id="HBUE01194013">
    <property type="protein sequence ID" value="CAG6526675.1"/>
    <property type="molecule type" value="Transcribed_RNA"/>
</dbReference>
<organism evidence="1">
    <name type="scientific">Culex pipiens</name>
    <name type="common">House mosquito</name>
    <dbReference type="NCBI Taxonomy" id="7175"/>
    <lineage>
        <taxon>Eukaryota</taxon>
        <taxon>Metazoa</taxon>
        <taxon>Ecdysozoa</taxon>
        <taxon>Arthropoda</taxon>
        <taxon>Hexapoda</taxon>
        <taxon>Insecta</taxon>
        <taxon>Pterygota</taxon>
        <taxon>Neoptera</taxon>
        <taxon>Endopterygota</taxon>
        <taxon>Diptera</taxon>
        <taxon>Nematocera</taxon>
        <taxon>Culicoidea</taxon>
        <taxon>Culicidae</taxon>
        <taxon>Culicinae</taxon>
        <taxon>Culicini</taxon>
        <taxon>Culex</taxon>
        <taxon>Culex</taxon>
    </lineage>
</organism>
<evidence type="ECO:0000313" key="1">
    <source>
        <dbReference type="EMBL" id="CAG6578391.1"/>
    </source>
</evidence>
<proteinExistence type="predicted"/>
<reference evidence="1" key="1">
    <citation type="submission" date="2021-05" db="EMBL/GenBank/DDBJ databases">
        <authorList>
            <person name="Alioto T."/>
            <person name="Alioto T."/>
            <person name="Gomez Garrido J."/>
        </authorList>
    </citation>
    <scope>NUCLEOTIDE SEQUENCE</scope>
</reference>
<dbReference type="EMBL" id="HBUE01299985">
    <property type="protein sequence ID" value="CAG6578391.1"/>
    <property type="molecule type" value="Transcribed_RNA"/>
</dbReference>
<dbReference type="AlphaFoldDB" id="A0A8D8NUV3"/>
<dbReference type="EMBL" id="HBUE01299984">
    <property type="protein sequence ID" value="CAG6578390.1"/>
    <property type="molecule type" value="Transcribed_RNA"/>
</dbReference>
<protein>
    <submittedName>
        <fullName evidence="1">(northern house mosquito) hypothetical protein</fullName>
    </submittedName>
</protein>
<dbReference type="EMBL" id="HBUE01194012">
    <property type="protein sequence ID" value="CAG6526674.1"/>
    <property type="molecule type" value="Transcribed_RNA"/>
</dbReference>
<sequence length="117" mass="13396">MLSVSISSEANRHCRANLSYVDGQIELRTPFCAANNASPFDLHRSPKFDFNPEIFNKNRKNSVHFCHFTYESSFNLVVLSCPSMKIDVSATKGQRDFRPGKSGCVCRTYKLDYRKHL</sequence>